<dbReference type="PANTHER" id="PTHR10414:SF37">
    <property type="entry name" value="BB IN A BOXCAR, ISOFORM C"/>
    <property type="match status" value="1"/>
</dbReference>
<dbReference type="InterPro" id="IPR000462">
    <property type="entry name" value="CDP-OH_P_trans"/>
</dbReference>
<dbReference type="EMBL" id="CP158375">
    <property type="protein sequence ID" value="XDO98676.1"/>
    <property type="molecule type" value="Genomic_DNA"/>
</dbReference>
<dbReference type="InterPro" id="IPR043130">
    <property type="entry name" value="CDP-OH_PTrfase_TM_dom"/>
</dbReference>
<sequence length="346" mass="37936">MTSTERLQRIFRRVGVEPVTAVPADRDRVVVLANAGWVFDESLIKALSGQPGVALIDETGAVTAVCVTAADAPAAAADPSSMPLKRLTAVELGSAYNSALRKREAPVLERLTADRVRAVEKRLFQGSYKGVTDLVTKYVWPAPARVVTRWCALAGMTPNQVTMIGFILVLAAFGLFWTGHFVLGLICAWIMTFLDTVDGKLARVTLTSSKIGNVFDHGIDLIHPPFWWWAWLVGVQAGPHPLPWEGLFLTIVAGGYVAQRIEEGIFLGRFKLEMHAWRRFDSFFRLITARRNPNLILLTLSVLVGRPDLGLAAVALWTVICFIVHAAQIVQAERAPKGSITSWLAA</sequence>
<dbReference type="InterPro" id="IPR014472">
    <property type="entry name" value="CHOPT"/>
</dbReference>
<evidence type="ECO:0000313" key="6">
    <source>
        <dbReference type="EMBL" id="XDO98676.1"/>
    </source>
</evidence>
<comment type="similarity">
    <text evidence="4">Belongs to the CDP-alcohol phosphatidyltransferase class-I family.</text>
</comment>
<organism evidence="6">
    <name type="scientific">Caulobacter sp. 73W</name>
    <dbReference type="NCBI Taxonomy" id="3161137"/>
    <lineage>
        <taxon>Bacteria</taxon>
        <taxon>Pseudomonadati</taxon>
        <taxon>Pseudomonadota</taxon>
        <taxon>Alphaproteobacteria</taxon>
        <taxon>Caulobacterales</taxon>
        <taxon>Caulobacteraceae</taxon>
        <taxon>Caulobacter</taxon>
    </lineage>
</organism>
<comment type="subcellular location">
    <subcellularLocation>
        <location evidence="1">Membrane</location>
    </subcellularLocation>
</comment>
<dbReference type="Pfam" id="PF01066">
    <property type="entry name" value="CDP-OH_P_transf"/>
    <property type="match status" value="1"/>
</dbReference>
<keyword evidence="5" id="KW-1133">Transmembrane helix</keyword>
<evidence type="ECO:0000256" key="4">
    <source>
        <dbReference type="RuleBase" id="RU003750"/>
    </source>
</evidence>
<dbReference type="EC" id="2.7.8.-" evidence="6"/>
<dbReference type="AlphaFoldDB" id="A0AB39KZS6"/>
<reference evidence="6" key="1">
    <citation type="submission" date="2024-06" db="EMBL/GenBank/DDBJ databases">
        <title>Caulobacter inopinatus, sp. nov.</title>
        <authorList>
            <person name="Donachie S.P."/>
        </authorList>
    </citation>
    <scope>NUCLEOTIDE SEQUENCE</scope>
    <source>
        <strain evidence="6">73W</strain>
    </source>
</reference>
<name>A0AB39KZS6_9CAUL</name>
<evidence type="ECO:0000256" key="1">
    <source>
        <dbReference type="ARBA" id="ARBA00004370"/>
    </source>
</evidence>
<dbReference type="InterPro" id="IPR048254">
    <property type="entry name" value="CDP_ALCOHOL_P_TRANSF_CS"/>
</dbReference>
<feature type="transmembrane region" description="Helical" evidence="5">
    <location>
        <begin position="166"/>
        <end position="191"/>
    </location>
</feature>
<keyword evidence="5" id="KW-0812">Transmembrane</keyword>
<gene>
    <name evidence="6" type="ORF">ABOZ73_13690</name>
</gene>
<evidence type="ECO:0000256" key="3">
    <source>
        <dbReference type="ARBA" id="ARBA00023136"/>
    </source>
</evidence>
<dbReference type="GO" id="GO:0016780">
    <property type="term" value="F:phosphotransferase activity, for other substituted phosphate groups"/>
    <property type="evidence" value="ECO:0007669"/>
    <property type="project" value="InterPro"/>
</dbReference>
<keyword evidence="3 5" id="KW-0472">Membrane</keyword>
<dbReference type="GO" id="GO:0016020">
    <property type="term" value="C:membrane"/>
    <property type="evidence" value="ECO:0007669"/>
    <property type="project" value="UniProtKB-SubCell"/>
</dbReference>
<dbReference type="PANTHER" id="PTHR10414">
    <property type="entry name" value="ETHANOLAMINEPHOSPHOTRANSFERASE"/>
    <property type="match status" value="1"/>
</dbReference>
<proteinExistence type="inferred from homology"/>
<dbReference type="Gene3D" id="1.20.120.1760">
    <property type="match status" value="1"/>
</dbReference>
<keyword evidence="2 4" id="KW-0808">Transferase</keyword>
<dbReference type="GO" id="GO:0008654">
    <property type="term" value="P:phospholipid biosynthetic process"/>
    <property type="evidence" value="ECO:0007669"/>
    <property type="project" value="InterPro"/>
</dbReference>
<evidence type="ECO:0000256" key="5">
    <source>
        <dbReference type="SAM" id="Phobius"/>
    </source>
</evidence>
<dbReference type="RefSeq" id="WP_369062549.1">
    <property type="nucleotide sequence ID" value="NZ_CP158375.1"/>
</dbReference>
<dbReference type="PROSITE" id="PS00379">
    <property type="entry name" value="CDP_ALCOHOL_P_TRANSF"/>
    <property type="match status" value="1"/>
</dbReference>
<evidence type="ECO:0000256" key="2">
    <source>
        <dbReference type="ARBA" id="ARBA00022679"/>
    </source>
</evidence>
<accession>A0AB39KZS6</accession>
<protein>
    <submittedName>
        <fullName evidence="6">CDP-alcohol phosphatidyltransferase family protein</fullName>
        <ecNumber evidence="6">2.7.8.-</ecNumber>
    </submittedName>
</protein>